<dbReference type="PANTHER" id="PTHR47691:SF3">
    <property type="entry name" value="HTH-TYPE TRANSCRIPTIONAL REGULATOR RV0890C-RELATED"/>
    <property type="match status" value="1"/>
</dbReference>
<dbReference type="Gene3D" id="3.40.50.300">
    <property type="entry name" value="P-loop containing nucleotide triphosphate hydrolases"/>
    <property type="match status" value="1"/>
</dbReference>
<dbReference type="PANTHER" id="PTHR47691">
    <property type="entry name" value="REGULATOR-RELATED"/>
    <property type="match status" value="1"/>
</dbReference>
<dbReference type="GO" id="GO:0016887">
    <property type="term" value="F:ATP hydrolysis activity"/>
    <property type="evidence" value="ECO:0007669"/>
    <property type="project" value="InterPro"/>
</dbReference>
<dbReference type="OrthoDB" id="5972504at2759"/>
<dbReference type="SMART" id="SM00382">
    <property type="entry name" value="AAA"/>
    <property type="match status" value="1"/>
</dbReference>
<evidence type="ECO:0000313" key="3">
    <source>
        <dbReference type="EMBL" id="RMX49935.1"/>
    </source>
</evidence>
<dbReference type="SMART" id="SM00028">
    <property type="entry name" value="TPR"/>
    <property type="match status" value="3"/>
</dbReference>
<dbReference type="InterPro" id="IPR027417">
    <property type="entry name" value="P-loop_NTPase"/>
</dbReference>
<dbReference type="InterPro" id="IPR041249">
    <property type="entry name" value="HEPN_DZIP3"/>
</dbReference>
<dbReference type="Pfam" id="PF13401">
    <property type="entry name" value="AAA_22"/>
    <property type="match status" value="1"/>
</dbReference>
<dbReference type="SUPFAM" id="SSF52540">
    <property type="entry name" value="P-loop containing nucleoside triphosphate hydrolases"/>
    <property type="match status" value="1"/>
</dbReference>
<comment type="caution">
    <text evidence="3">The sequence shown here is derived from an EMBL/GenBank/DDBJ whole genome shotgun (WGS) entry which is preliminary data.</text>
</comment>
<organism evidence="3 4">
    <name type="scientific">Pocillopora damicornis</name>
    <name type="common">Cauliflower coral</name>
    <name type="synonym">Millepora damicornis</name>
    <dbReference type="NCBI Taxonomy" id="46731"/>
    <lineage>
        <taxon>Eukaryota</taxon>
        <taxon>Metazoa</taxon>
        <taxon>Cnidaria</taxon>
        <taxon>Anthozoa</taxon>
        <taxon>Hexacorallia</taxon>
        <taxon>Scleractinia</taxon>
        <taxon>Astrocoeniina</taxon>
        <taxon>Pocilloporidae</taxon>
        <taxon>Pocillopora</taxon>
    </lineage>
</organism>
<dbReference type="SUPFAM" id="SSF48452">
    <property type="entry name" value="TPR-like"/>
    <property type="match status" value="1"/>
</dbReference>
<sequence length="997" mass="113969">MPGAASSPVSSGSSVLNVSEEKTNGTKLLRLLVDRGRHVLRNLLHSVYPMDKLQVVVNNNKKKLQRLRSEDVIFENQWEMLFPASGDPPDSKTFDITLLHLLLREICHLTAPSTGWHNMPAEDDNSLEANITRIKYFRNELFHSFSTGIPNAEFEYKWKEIASLLEAIDIYVLRKRHEVEMEALKNDPTGYDTKLHLEELAKEWNKIQEQERIHSSRFSPRSCLPDRIPEKRVFGRNQEIERVKKMAVGGDVAVVLVTGGPGFGKTTVAERVAHELAKSEKEATVLFCSLLTKKNFKEVAEEIINSCGTISRQVPENPGQWLRDWSKRVRNQVTFVLDNADSVLESSDRESFISILSDVRRLSRQKVTFVVTARKTFENPDLQSCEVRLGPLSAEQARNLLISRVQVYEDAPQNLCRAEYIARNLCGCVPMALYIVGSLLSDYSEETLIESLEKEQLAVLEDDQGYVEKAIKTSFDLLTKLEQEAFILLSLFQGSFDLDAVQAVTQAECSISSSGALPITILRSLKNRSLVEKLYSRRYQMHPLIQSYAKKMGRDKYDKLLAMGEKLACVHFMSRLAKNANTYWSKDTCKDSLASFKEDKYNFEHFLQIYARGREEQDTKIVNGCELLLDSFPQKCMYLERCLHPRFYTELLERLLKTFDSGIQPVCVVDLLCLLGHEYRKKGEQEKYKEVMDKAQQIRLVSDAAFAMKPLSEVYFHNSNARFLSDKKDVRVNRRTEKEAALAVKISSELLHDHPERAATLLLSGNITKRSKQFDAAKEMLEEALELFQKSLGQHFMTAETLKATGDLYFFLDGKSEVDFEFCLKYYKAALEMFDDLGVGESKESILTIKNFGLCHMKSGNFDEAMNLLSKAEQIAERELEEDHTWKVFIKTSLALLHEKMNEVERAIDVMHEGLVLGKKLNLTIYRMGERYLIGEFLDRYPGKFPETEFPIYISKLPLWGVLSVERAIESNSPTGRGKLALEEDGIIEKTKEKSCY</sequence>
<dbReference type="InterPro" id="IPR011990">
    <property type="entry name" value="TPR-like_helical_dom_sf"/>
</dbReference>
<feature type="domain" description="AAA+ ATPase" evidence="2">
    <location>
        <begin position="251"/>
        <end position="412"/>
    </location>
</feature>
<dbReference type="InterPro" id="IPR003593">
    <property type="entry name" value="AAA+_ATPase"/>
</dbReference>
<dbReference type="InterPro" id="IPR019734">
    <property type="entry name" value="TPR_rpt"/>
</dbReference>
<dbReference type="PROSITE" id="PS50005">
    <property type="entry name" value="TPR"/>
    <property type="match status" value="1"/>
</dbReference>
<dbReference type="Pfam" id="PF13181">
    <property type="entry name" value="TPR_8"/>
    <property type="match status" value="2"/>
</dbReference>
<reference evidence="3 4" key="1">
    <citation type="journal article" date="2018" name="Sci. Rep.">
        <title>Comparative analysis of the Pocillopora damicornis genome highlights role of immune system in coral evolution.</title>
        <authorList>
            <person name="Cunning R."/>
            <person name="Bay R.A."/>
            <person name="Gillette P."/>
            <person name="Baker A.C."/>
            <person name="Traylor-Knowles N."/>
        </authorList>
    </citation>
    <scope>NUCLEOTIDE SEQUENCE [LARGE SCALE GENOMIC DNA]</scope>
    <source>
        <strain evidence="3">RSMAS</strain>
        <tissue evidence="3">Whole animal</tissue>
    </source>
</reference>
<proteinExistence type="predicted"/>
<keyword evidence="1" id="KW-0802">TPR repeat</keyword>
<evidence type="ECO:0000313" key="4">
    <source>
        <dbReference type="Proteomes" id="UP000275408"/>
    </source>
</evidence>
<dbReference type="Gene3D" id="1.25.40.10">
    <property type="entry name" value="Tetratricopeptide repeat domain"/>
    <property type="match status" value="1"/>
</dbReference>
<gene>
    <name evidence="3" type="ORF">pdam_00018435</name>
</gene>
<feature type="repeat" description="TPR" evidence="1">
    <location>
        <begin position="846"/>
        <end position="879"/>
    </location>
</feature>
<dbReference type="AlphaFoldDB" id="A0A3M6U8E0"/>
<dbReference type="EMBL" id="RCHS01002026">
    <property type="protein sequence ID" value="RMX49935.1"/>
    <property type="molecule type" value="Genomic_DNA"/>
</dbReference>
<dbReference type="Proteomes" id="UP000275408">
    <property type="component" value="Unassembled WGS sequence"/>
</dbReference>
<dbReference type="Pfam" id="PF18738">
    <property type="entry name" value="HEPN_DZIP3"/>
    <property type="match status" value="1"/>
</dbReference>
<evidence type="ECO:0000256" key="1">
    <source>
        <dbReference type="PROSITE-ProRule" id="PRU00339"/>
    </source>
</evidence>
<evidence type="ECO:0000259" key="2">
    <source>
        <dbReference type="SMART" id="SM00382"/>
    </source>
</evidence>
<protein>
    <recommendedName>
        <fullName evidence="2">AAA+ ATPase domain-containing protein</fullName>
    </recommendedName>
</protein>
<name>A0A3M6U8E0_POCDA</name>
<accession>A0A3M6U8E0</accession>
<keyword evidence="4" id="KW-1185">Reference proteome</keyword>
<dbReference type="InterPro" id="IPR049945">
    <property type="entry name" value="AAA_22"/>
</dbReference>